<feature type="compositionally biased region" description="Basic and acidic residues" evidence="1">
    <location>
        <begin position="49"/>
        <end position="64"/>
    </location>
</feature>
<name>A0A561E8W7_9MICO</name>
<accession>A0A561E8W7</accession>
<feature type="transmembrane region" description="Helical" evidence="2">
    <location>
        <begin position="6"/>
        <end position="23"/>
    </location>
</feature>
<gene>
    <name evidence="3" type="ORF">BKA23_0860</name>
</gene>
<keyword evidence="2" id="KW-0812">Transmembrane</keyword>
<evidence type="ECO:0000313" key="4">
    <source>
        <dbReference type="Proteomes" id="UP000318297"/>
    </source>
</evidence>
<dbReference type="EMBL" id="VIVQ01000001">
    <property type="protein sequence ID" value="TWE12064.1"/>
    <property type="molecule type" value="Genomic_DNA"/>
</dbReference>
<sequence>MKFESVVILTVVVVLGFGYWKIIRPKLRDHRYRSWEKAGLLPHQVDPYAPRRDDAAEPDGDDRG</sequence>
<feature type="region of interest" description="Disordered" evidence="1">
    <location>
        <begin position="44"/>
        <end position="64"/>
    </location>
</feature>
<keyword evidence="2" id="KW-1133">Transmembrane helix</keyword>
<evidence type="ECO:0000256" key="2">
    <source>
        <dbReference type="SAM" id="Phobius"/>
    </source>
</evidence>
<keyword evidence="2" id="KW-0472">Membrane</keyword>
<proteinExistence type="predicted"/>
<dbReference type="OrthoDB" id="5150192at2"/>
<dbReference type="Proteomes" id="UP000318297">
    <property type="component" value="Unassembled WGS sequence"/>
</dbReference>
<keyword evidence="4" id="KW-1185">Reference proteome</keyword>
<evidence type="ECO:0000313" key="3">
    <source>
        <dbReference type="EMBL" id="TWE12064.1"/>
    </source>
</evidence>
<dbReference type="RefSeq" id="WP_145225778.1">
    <property type="nucleotide sequence ID" value="NZ_VIVQ01000001.1"/>
</dbReference>
<dbReference type="AlphaFoldDB" id="A0A561E8W7"/>
<protein>
    <submittedName>
        <fullName evidence="3">Uncharacterized protein</fullName>
    </submittedName>
</protein>
<reference evidence="3 4" key="1">
    <citation type="submission" date="2019-06" db="EMBL/GenBank/DDBJ databases">
        <title>Sequencing the genomes of 1000 actinobacteria strains.</title>
        <authorList>
            <person name="Klenk H.-P."/>
        </authorList>
    </citation>
    <scope>NUCLEOTIDE SEQUENCE [LARGE SCALE GENOMIC DNA]</scope>
    <source>
        <strain evidence="3 4">DSM 19560</strain>
    </source>
</reference>
<evidence type="ECO:0000256" key="1">
    <source>
        <dbReference type="SAM" id="MobiDB-lite"/>
    </source>
</evidence>
<organism evidence="3 4">
    <name type="scientific">Rudaeicoccus suwonensis</name>
    <dbReference type="NCBI Taxonomy" id="657409"/>
    <lineage>
        <taxon>Bacteria</taxon>
        <taxon>Bacillati</taxon>
        <taxon>Actinomycetota</taxon>
        <taxon>Actinomycetes</taxon>
        <taxon>Micrococcales</taxon>
        <taxon>Dermacoccaceae</taxon>
        <taxon>Rudaeicoccus</taxon>
    </lineage>
</organism>
<comment type="caution">
    <text evidence="3">The sequence shown here is derived from an EMBL/GenBank/DDBJ whole genome shotgun (WGS) entry which is preliminary data.</text>
</comment>